<accession>A0A8T0GKN7</accession>
<feature type="compositionally biased region" description="Acidic residues" evidence="1">
    <location>
        <begin position="102"/>
        <end position="118"/>
    </location>
</feature>
<gene>
    <name evidence="2" type="ORF">KC19_10G114800</name>
</gene>
<protein>
    <submittedName>
        <fullName evidence="2">Uncharacterized protein</fullName>
    </submittedName>
</protein>
<organism evidence="2 3">
    <name type="scientific">Ceratodon purpureus</name>
    <name type="common">Fire moss</name>
    <name type="synonym">Dicranum purpureum</name>
    <dbReference type="NCBI Taxonomy" id="3225"/>
    <lineage>
        <taxon>Eukaryota</taxon>
        <taxon>Viridiplantae</taxon>
        <taxon>Streptophyta</taxon>
        <taxon>Embryophyta</taxon>
        <taxon>Bryophyta</taxon>
        <taxon>Bryophytina</taxon>
        <taxon>Bryopsida</taxon>
        <taxon>Dicranidae</taxon>
        <taxon>Pseudoditrichales</taxon>
        <taxon>Ditrichaceae</taxon>
        <taxon>Ceratodon</taxon>
    </lineage>
</organism>
<sequence>METGCCSFNLDDRAFERGTAGLMPPALIMVLLQDAAEDDNIVVNPRLAQQRQPDTPAPRQEPPTTDESINMAFIMANASDLKAFQELEGYTFSKLDSGAETDVPEADFDESDASDDNDINGVDVVSDVAGE</sequence>
<keyword evidence="3" id="KW-1185">Reference proteome</keyword>
<evidence type="ECO:0000313" key="2">
    <source>
        <dbReference type="EMBL" id="KAG0559573.1"/>
    </source>
</evidence>
<feature type="region of interest" description="Disordered" evidence="1">
    <location>
        <begin position="44"/>
        <end position="66"/>
    </location>
</feature>
<name>A0A8T0GKN7_CERPU</name>
<dbReference type="Proteomes" id="UP000822688">
    <property type="component" value="Chromosome 10"/>
</dbReference>
<evidence type="ECO:0000313" key="3">
    <source>
        <dbReference type="Proteomes" id="UP000822688"/>
    </source>
</evidence>
<reference evidence="2" key="1">
    <citation type="submission" date="2020-06" db="EMBL/GenBank/DDBJ databases">
        <title>WGS assembly of Ceratodon purpureus strain R40.</title>
        <authorList>
            <person name="Carey S.B."/>
            <person name="Jenkins J."/>
            <person name="Shu S."/>
            <person name="Lovell J.T."/>
            <person name="Sreedasyam A."/>
            <person name="Maumus F."/>
            <person name="Tiley G.P."/>
            <person name="Fernandez-Pozo N."/>
            <person name="Barry K."/>
            <person name="Chen C."/>
            <person name="Wang M."/>
            <person name="Lipzen A."/>
            <person name="Daum C."/>
            <person name="Saski C.A."/>
            <person name="Payton A.C."/>
            <person name="Mcbreen J.C."/>
            <person name="Conrad R.E."/>
            <person name="Kollar L.M."/>
            <person name="Olsson S."/>
            <person name="Huttunen S."/>
            <person name="Landis J.B."/>
            <person name="Wickett N.J."/>
            <person name="Johnson M.G."/>
            <person name="Rensing S.A."/>
            <person name="Grimwood J."/>
            <person name="Schmutz J."/>
            <person name="Mcdaniel S.F."/>
        </authorList>
    </citation>
    <scope>NUCLEOTIDE SEQUENCE</scope>
    <source>
        <strain evidence="2">R40</strain>
    </source>
</reference>
<comment type="caution">
    <text evidence="2">The sequence shown here is derived from an EMBL/GenBank/DDBJ whole genome shotgun (WGS) entry which is preliminary data.</text>
</comment>
<proteinExistence type="predicted"/>
<dbReference type="EMBL" id="CM026431">
    <property type="protein sequence ID" value="KAG0559573.1"/>
    <property type="molecule type" value="Genomic_DNA"/>
</dbReference>
<evidence type="ECO:0000256" key="1">
    <source>
        <dbReference type="SAM" id="MobiDB-lite"/>
    </source>
</evidence>
<dbReference type="AlphaFoldDB" id="A0A8T0GKN7"/>
<feature type="region of interest" description="Disordered" evidence="1">
    <location>
        <begin position="94"/>
        <end position="131"/>
    </location>
</feature>